<evidence type="ECO:0000313" key="4">
    <source>
        <dbReference type="Proteomes" id="UP000001880"/>
    </source>
</evidence>
<dbReference type="STRING" id="502025.Hoch_6344"/>
<protein>
    <submittedName>
        <fullName evidence="3">Twitching motility protein</fullName>
    </submittedName>
</protein>
<feature type="domain" description="Bacterial type II secretion system protein E" evidence="2">
    <location>
        <begin position="200"/>
        <end position="214"/>
    </location>
</feature>
<dbReference type="PANTHER" id="PTHR30486">
    <property type="entry name" value="TWITCHING MOTILITY PROTEIN PILT"/>
    <property type="match status" value="1"/>
</dbReference>
<keyword evidence="4" id="KW-1185">Reference proteome</keyword>
<dbReference type="PROSITE" id="PS00662">
    <property type="entry name" value="T2SP_E"/>
    <property type="match status" value="1"/>
</dbReference>
<dbReference type="SUPFAM" id="SSF52540">
    <property type="entry name" value="P-loop containing nucleoside triphosphate hydrolases"/>
    <property type="match status" value="1"/>
</dbReference>
<sequence length="361" mass="40221">MDQNTFNKLLAFGIERGVSDIHFEVGYPPHYRLHGELLGAIKVAPLTASDTESIAQLILGESRSKDMDFNRLFGEIDVSYSLATRGRFRASIFRQRGTVGIVLRLIPIDVVDMDQLNLPPVVAEIGDARRGLILITGATGNGKSTTIAALLRYINETRHAHIITVEDPIEFLYKPGKCMIIQREVGTDTESFRDALVAALRQDPDVIMVGEIRDKDTAATCLKAAETGHLVLSAIHTPDAVATIQRYVGMFEPDSQDIIRERLADCLQAVISLRLLIGKEGRSRIPAVEILRVTRTIRECIRQPGRLGEIPELMKKGRDLYSMQLFDQHLLDLVSADLISMESAIYASSNPEEFERSLRLE</sequence>
<name>D0LNY8_HALO1</name>
<dbReference type="HOGENOM" id="CLU_013446_4_0_7"/>
<evidence type="ECO:0000256" key="1">
    <source>
        <dbReference type="ARBA" id="ARBA00006611"/>
    </source>
</evidence>
<dbReference type="RefSeq" id="WP_012831406.1">
    <property type="nucleotide sequence ID" value="NC_013440.1"/>
</dbReference>
<accession>D0LNY8</accession>
<proteinExistence type="inferred from homology"/>
<dbReference type="KEGG" id="hoh:Hoch_6344"/>
<dbReference type="Pfam" id="PF00437">
    <property type="entry name" value="T2SSE"/>
    <property type="match status" value="1"/>
</dbReference>
<comment type="similarity">
    <text evidence="1">Belongs to the GSP E family.</text>
</comment>
<dbReference type="eggNOG" id="COG2805">
    <property type="taxonomic scope" value="Bacteria"/>
</dbReference>
<dbReference type="GO" id="GO:0005524">
    <property type="term" value="F:ATP binding"/>
    <property type="evidence" value="ECO:0007669"/>
    <property type="project" value="InterPro"/>
</dbReference>
<dbReference type="InterPro" id="IPR006321">
    <property type="entry name" value="PilT/PilU"/>
</dbReference>
<dbReference type="NCBIfam" id="TIGR01420">
    <property type="entry name" value="pilT_fam"/>
    <property type="match status" value="1"/>
</dbReference>
<dbReference type="CDD" id="cd01131">
    <property type="entry name" value="PilT"/>
    <property type="match status" value="1"/>
</dbReference>
<dbReference type="PANTHER" id="PTHR30486:SF12">
    <property type="entry name" value="TYPE IV PILUS ATPASE PILU"/>
    <property type="match status" value="1"/>
</dbReference>
<dbReference type="OrthoDB" id="9805147at2"/>
<dbReference type="GO" id="GO:0016887">
    <property type="term" value="F:ATP hydrolysis activity"/>
    <property type="evidence" value="ECO:0007669"/>
    <property type="project" value="InterPro"/>
</dbReference>
<dbReference type="Proteomes" id="UP000001880">
    <property type="component" value="Chromosome"/>
</dbReference>
<dbReference type="Gene3D" id="3.40.50.300">
    <property type="entry name" value="P-loop containing nucleotide triphosphate hydrolases"/>
    <property type="match status" value="1"/>
</dbReference>
<reference evidence="3 4" key="1">
    <citation type="journal article" date="2010" name="Stand. Genomic Sci.">
        <title>Complete genome sequence of Haliangium ochraceum type strain (SMP-2).</title>
        <authorList>
            <consortium name="US DOE Joint Genome Institute (JGI-PGF)"/>
            <person name="Ivanova N."/>
            <person name="Daum C."/>
            <person name="Lang E."/>
            <person name="Abt B."/>
            <person name="Kopitz M."/>
            <person name="Saunders E."/>
            <person name="Lapidus A."/>
            <person name="Lucas S."/>
            <person name="Glavina Del Rio T."/>
            <person name="Nolan M."/>
            <person name="Tice H."/>
            <person name="Copeland A."/>
            <person name="Cheng J.F."/>
            <person name="Chen F."/>
            <person name="Bruce D."/>
            <person name="Goodwin L."/>
            <person name="Pitluck S."/>
            <person name="Mavromatis K."/>
            <person name="Pati A."/>
            <person name="Mikhailova N."/>
            <person name="Chen A."/>
            <person name="Palaniappan K."/>
            <person name="Land M."/>
            <person name="Hauser L."/>
            <person name="Chang Y.J."/>
            <person name="Jeffries C.D."/>
            <person name="Detter J.C."/>
            <person name="Brettin T."/>
            <person name="Rohde M."/>
            <person name="Goker M."/>
            <person name="Bristow J."/>
            <person name="Markowitz V."/>
            <person name="Eisen J.A."/>
            <person name="Hugenholtz P."/>
            <person name="Kyrpides N.C."/>
            <person name="Klenk H.P."/>
        </authorList>
    </citation>
    <scope>NUCLEOTIDE SEQUENCE [LARGE SCALE GENOMIC DNA]</scope>
    <source>
        <strain evidence="4">DSM 14365 / CIP 107738 / JCM 11303 / AJ 13395 / SMP-2</strain>
    </source>
</reference>
<evidence type="ECO:0000313" key="3">
    <source>
        <dbReference type="EMBL" id="ACY18814.1"/>
    </source>
</evidence>
<evidence type="ECO:0000259" key="2">
    <source>
        <dbReference type="PROSITE" id="PS00662"/>
    </source>
</evidence>
<dbReference type="Gene3D" id="3.30.450.90">
    <property type="match status" value="1"/>
</dbReference>
<dbReference type="InterPro" id="IPR001482">
    <property type="entry name" value="T2SS/T4SS_dom"/>
</dbReference>
<dbReference type="EMBL" id="CP001804">
    <property type="protein sequence ID" value="ACY18814.1"/>
    <property type="molecule type" value="Genomic_DNA"/>
</dbReference>
<dbReference type="AlphaFoldDB" id="D0LNY8"/>
<organism evidence="3 4">
    <name type="scientific">Haliangium ochraceum (strain DSM 14365 / JCM 11303 / SMP-2)</name>
    <dbReference type="NCBI Taxonomy" id="502025"/>
    <lineage>
        <taxon>Bacteria</taxon>
        <taxon>Pseudomonadati</taxon>
        <taxon>Myxococcota</taxon>
        <taxon>Polyangia</taxon>
        <taxon>Haliangiales</taxon>
        <taxon>Kofleriaceae</taxon>
        <taxon>Haliangium</taxon>
    </lineage>
</organism>
<gene>
    <name evidence="3" type="ordered locus">Hoch_6344</name>
</gene>
<dbReference type="InterPro" id="IPR027417">
    <property type="entry name" value="P-loop_NTPase"/>
</dbReference>
<dbReference type="InterPro" id="IPR050921">
    <property type="entry name" value="T4SS_GSP_E_ATPase"/>
</dbReference>